<reference evidence="2 3" key="1">
    <citation type="submission" date="2014-11" db="EMBL/GenBank/DDBJ databases">
        <authorList>
            <person name="Zhu J."/>
            <person name="Qi W."/>
            <person name="Song R."/>
        </authorList>
    </citation>
    <scope>NUCLEOTIDE SEQUENCE [LARGE SCALE GENOMIC DNA]</scope>
</reference>
<organism evidence="2 3">
    <name type="scientific">Vitrella brassicaformis (strain CCMP3155)</name>
    <dbReference type="NCBI Taxonomy" id="1169540"/>
    <lineage>
        <taxon>Eukaryota</taxon>
        <taxon>Sar</taxon>
        <taxon>Alveolata</taxon>
        <taxon>Colpodellida</taxon>
        <taxon>Vitrellaceae</taxon>
        <taxon>Vitrella</taxon>
    </lineage>
</organism>
<gene>
    <name evidence="2" type="ORF">Vbra_22322</name>
</gene>
<protein>
    <submittedName>
        <fullName evidence="2">Uncharacterized protein</fullName>
    </submittedName>
</protein>
<evidence type="ECO:0000313" key="2">
    <source>
        <dbReference type="EMBL" id="CEM29843.1"/>
    </source>
</evidence>
<dbReference type="PhylomeDB" id="A0A0G4GJA6"/>
<evidence type="ECO:0000256" key="1">
    <source>
        <dbReference type="SAM" id="Phobius"/>
    </source>
</evidence>
<evidence type="ECO:0000313" key="3">
    <source>
        <dbReference type="Proteomes" id="UP000041254"/>
    </source>
</evidence>
<proteinExistence type="predicted"/>
<dbReference type="EMBL" id="CDMY01000683">
    <property type="protein sequence ID" value="CEM29843.1"/>
    <property type="molecule type" value="Genomic_DNA"/>
</dbReference>
<dbReference type="VEuPathDB" id="CryptoDB:Vbra_22322"/>
<keyword evidence="1" id="KW-0812">Transmembrane</keyword>
<dbReference type="InParanoid" id="A0A0G4GJA6"/>
<sequence>MAVCWAGTSTASFANHQQHQQQEKHECGISVSDVPQDLAPTVAEYVRSYSQLAALIDAHPTQFNPTVILHILIRLLPVVVEAVFGALVEVPIPQLAMDVAAAAPMASSLRRGALSRFLLPLLMRVLGVLLPIVGLGSFLMRVIPRLPLPAALSHGCRMAVAIEQLSRHLKMLEGGGGLSRWRPHLELLYHMRRKRPVVLGDEHFSAFGSREAFIGESEAVQQRRVLSRVATFRDLGKQICLMYGNYIRLHAGWAWRLPTILAAPSPLFPNAFDPADPPTELMAWTYATYSSMVAFLLATRPSDAAQWGAGAAVFDRKPRWSEGHERLVVLGSEAVVEGNVAVIRLDDWDDHQFVDVTTTESAPHDQTRSAAMGLLGEHLLSEV</sequence>
<dbReference type="Proteomes" id="UP000041254">
    <property type="component" value="Unassembled WGS sequence"/>
</dbReference>
<dbReference type="AlphaFoldDB" id="A0A0G4GJA6"/>
<feature type="transmembrane region" description="Helical" evidence="1">
    <location>
        <begin position="117"/>
        <end position="140"/>
    </location>
</feature>
<name>A0A0G4GJA6_VITBC</name>
<accession>A0A0G4GJA6</accession>
<keyword evidence="3" id="KW-1185">Reference proteome</keyword>
<keyword evidence="1" id="KW-1133">Transmembrane helix</keyword>
<keyword evidence="1" id="KW-0472">Membrane</keyword>